<accession>A0A232EGS2</accession>
<gene>
    <name evidence="2" type="ORF">TSAR_000882</name>
</gene>
<organism evidence="2 3">
    <name type="scientific">Trichomalopsis sarcophagae</name>
    <dbReference type="NCBI Taxonomy" id="543379"/>
    <lineage>
        <taxon>Eukaryota</taxon>
        <taxon>Metazoa</taxon>
        <taxon>Ecdysozoa</taxon>
        <taxon>Arthropoda</taxon>
        <taxon>Hexapoda</taxon>
        <taxon>Insecta</taxon>
        <taxon>Pterygota</taxon>
        <taxon>Neoptera</taxon>
        <taxon>Endopterygota</taxon>
        <taxon>Hymenoptera</taxon>
        <taxon>Apocrita</taxon>
        <taxon>Proctotrupomorpha</taxon>
        <taxon>Chalcidoidea</taxon>
        <taxon>Pteromalidae</taxon>
        <taxon>Pteromalinae</taxon>
        <taxon>Trichomalopsis</taxon>
    </lineage>
</organism>
<feature type="region of interest" description="Disordered" evidence="1">
    <location>
        <begin position="117"/>
        <end position="140"/>
    </location>
</feature>
<keyword evidence="3" id="KW-1185">Reference proteome</keyword>
<dbReference type="EMBL" id="NNAY01004693">
    <property type="protein sequence ID" value="OXU17545.1"/>
    <property type="molecule type" value="Genomic_DNA"/>
</dbReference>
<reference evidence="2 3" key="1">
    <citation type="journal article" date="2017" name="Curr. Biol.">
        <title>The Evolution of Venom by Co-option of Single-Copy Genes.</title>
        <authorList>
            <person name="Martinson E.O."/>
            <person name="Mrinalini"/>
            <person name="Kelkar Y.D."/>
            <person name="Chang C.H."/>
            <person name="Werren J.H."/>
        </authorList>
    </citation>
    <scope>NUCLEOTIDE SEQUENCE [LARGE SCALE GENOMIC DNA]</scope>
    <source>
        <strain evidence="2 3">Alberta</strain>
        <tissue evidence="2">Whole body</tissue>
    </source>
</reference>
<dbReference type="Proteomes" id="UP000215335">
    <property type="component" value="Unassembled WGS sequence"/>
</dbReference>
<sequence length="274" mass="31128">MEVKILRRQRNEYRGIFGASLYSIPDEELLDSMVPIRTKRYKRSLVVEDHLRTQGADEPVTDYIVSLLTVLSRFDLPWDPQDQVNLVIDNMLPKLNKKMKIYWERLTNTQELLDKAQEAEDDEDGQWRSQPPAEQSMLPETAYRPANKVAKTRPASVASLDAKLSSLTEEDLEKHFEKFFQKKTLELSSPSRNMSSAGKNSPQNKYSPTRPKQGTGNRNRASTRGGGRGREGKRGKGGWQRGGYRTDAISPKSDKNRDKPAGPDGDKILCWNCS</sequence>
<feature type="compositionally biased region" description="Basic and acidic residues" evidence="1">
    <location>
        <begin position="252"/>
        <end position="267"/>
    </location>
</feature>
<name>A0A232EGS2_9HYME</name>
<feature type="region of interest" description="Disordered" evidence="1">
    <location>
        <begin position="187"/>
        <end position="274"/>
    </location>
</feature>
<feature type="compositionally biased region" description="Polar residues" evidence="1">
    <location>
        <begin position="187"/>
        <end position="212"/>
    </location>
</feature>
<dbReference type="AlphaFoldDB" id="A0A232EGS2"/>
<protein>
    <submittedName>
        <fullName evidence="2">Uncharacterized protein</fullName>
    </submittedName>
</protein>
<feature type="compositionally biased region" description="Low complexity" evidence="1">
    <location>
        <begin position="214"/>
        <end position="223"/>
    </location>
</feature>
<evidence type="ECO:0000256" key="1">
    <source>
        <dbReference type="SAM" id="MobiDB-lite"/>
    </source>
</evidence>
<evidence type="ECO:0000313" key="2">
    <source>
        <dbReference type="EMBL" id="OXU17545.1"/>
    </source>
</evidence>
<comment type="caution">
    <text evidence="2">The sequence shown here is derived from an EMBL/GenBank/DDBJ whole genome shotgun (WGS) entry which is preliminary data.</text>
</comment>
<evidence type="ECO:0000313" key="3">
    <source>
        <dbReference type="Proteomes" id="UP000215335"/>
    </source>
</evidence>
<proteinExistence type="predicted"/>